<dbReference type="EMBL" id="JAPESX010001016">
    <property type="protein sequence ID" value="KAJ8118388.1"/>
    <property type="molecule type" value="Genomic_DNA"/>
</dbReference>
<accession>A0ACC2ITA0</accession>
<proteinExistence type="predicted"/>
<keyword evidence="2" id="KW-1185">Reference proteome</keyword>
<dbReference type="Proteomes" id="UP001153334">
    <property type="component" value="Unassembled WGS sequence"/>
</dbReference>
<name>A0ACC2ITA0_9PEZI</name>
<organism evidence="1 2">
    <name type="scientific">Nemania bipapillata</name>
    <dbReference type="NCBI Taxonomy" id="110536"/>
    <lineage>
        <taxon>Eukaryota</taxon>
        <taxon>Fungi</taxon>
        <taxon>Dikarya</taxon>
        <taxon>Ascomycota</taxon>
        <taxon>Pezizomycotina</taxon>
        <taxon>Sordariomycetes</taxon>
        <taxon>Xylariomycetidae</taxon>
        <taxon>Xylariales</taxon>
        <taxon>Xylariaceae</taxon>
        <taxon>Nemania</taxon>
    </lineage>
</organism>
<sequence>MCRGGGASSTTPASRRAVLEWSYKGQGTLEDPYVVDFLPDDTRNPFLFPAWYKWSITVFKAIAVLAVAFVSTAYSSAVGEIVDEFHITSPELAISGISLFVLGFAVGPVFWAPLGEMYGRQITFFISYAALTALNAGTCASKNIGTIAVLRFLAGAFGSSPLTNSGGVIADMFDAKDRGFAGALFAMAPACSPCARRGRSGSRSSALASRCPCNNRKV</sequence>
<reference evidence="1" key="1">
    <citation type="submission" date="2022-11" db="EMBL/GenBank/DDBJ databases">
        <title>Genome Sequence of Nemania bipapillata.</title>
        <authorList>
            <person name="Buettner E."/>
        </authorList>
    </citation>
    <scope>NUCLEOTIDE SEQUENCE</scope>
    <source>
        <strain evidence="1">CP14</strain>
    </source>
</reference>
<comment type="caution">
    <text evidence="1">The sequence shown here is derived from an EMBL/GenBank/DDBJ whole genome shotgun (WGS) entry which is preliminary data.</text>
</comment>
<protein>
    <submittedName>
        <fullName evidence="1">Uncharacterized protein</fullName>
    </submittedName>
</protein>
<evidence type="ECO:0000313" key="1">
    <source>
        <dbReference type="EMBL" id="KAJ8118388.1"/>
    </source>
</evidence>
<evidence type="ECO:0000313" key="2">
    <source>
        <dbReference type="Proteomes" id="UP001153334"/>
    </source>
</evidence>
<gene>
    <name evidence="1" type="ORF">ONZ43_g4001</name>
</gene>